<comment type="caution">
    <text evidence="4">The sequence shown here is derived from an EMBL/GenBank/DDBJ whole genome shotgun (WGS) entry which is preliminary data.</text>
</comment>
<dbReference type="InterPro" id="IPR024079">
    <property type="entry name" value="MetalloPept_cat_dom_sf"/>
</dbReference>
<dbReference type="InterPro" id="IPR006026">
    <property type="entry name" value="Peptidase_Metallo"/>
</dbReference>
<keyword evidence="1" id="KW-0479">Metal-binding</keyword>
<keyword evidence="1" id="KW-0645">Protease</keyword>
<keyword evidence="5" id="KW-1185">Reference proteome</keyword>
<comment type="caution">
    <text evidence="1">Lacks conserved residue(s) required for the propagation of feature annotation.</text>
</comment>
<feature type="active site" evidence="1">
    <location>
        <position position="193"/>
    </location>
</feature>
<proteinExistence type="predicted"/>
<feature type="region of interest" description="Disordered" evidence="2">
    <location>
        <begin position="295"/>
        <end position="332"/>
    </location>
</feature>
<evidence type="ECO:0000256" key="2">
    <source>
        <dbReference type="SAM" id="MobiDB-lite"/>
    </source>
</evidence>
<protein>
    <recommendedName>
        <fullName evidence="3">Peptidase M12A domain-containing protein</fullName>
    </recommendedName>
</protein>
<dbReference type="PRINTS" id="PR00480">
    <property type="entry name" value="ASTACIN"/>
</dbReference>
<evidence type="ECO:0000259" key="3">
    <source>
        <dbReference type="PROSITE" id="PS51864"/>
    </source>
</evidence>
<organism evidence="4 5">
    <name type="scientific">Christiangramia forsetii</name>
    <dbReference type="NCBI Taxonomy" id="411153"/>
    <lineage>
        <taxon>Bacteria</taxon>
        <taxon>Pseudomonadati</taxon>
        <taxon>Bacteroidota</taxon>
        <taxon>Flavobacteriia</taxon>
        <taxon>Flavobacteriales</taxon>
        <taxon>Flavobacteriaceae</taxon>
        <taxon>Christiangramia</taxon>
    </lineage>
</organism>
<feature type="compositionally biased region" description="Acidic residues" evidence="2">
    <location>
        <begin position="298"/>
        <end position="324"/>
    </location>
</feature>
<dbReference type="PROSITE" id="PS51257">
    <property type="entry name" value="PROKAR_LIPOPROTEIN"/>
    <property type="match status" value="1"/>
</dbReference>
<keyword evidence="1" id="KW-0862">Zinc</keyword>
<gene>
    <name evidence="4" type="ORF">GCM10011532_07920</name>
</gene>
<comment type="cofactor">
    <cofactor evidence="1">
        <name>Zn(2+)</name>
        <dbReference type="ChEBI" id="CHEBI:29105"/>
    </cofactor>
    <text evidence="1">Binds 1 zinc ion per subunit.</text>
</comment>
<dbReference type="Gene3D" id="3.40.390.10">
    <property type="entry name" value="Collagenase (Catalytic Domain)"/>
    <property type="match status" value="1"/>
</dbReference>
<name>A0ABQ1WEP3_9FLAO</name>
<keyword evidence="1" id="KW-0378">Hydrolase</keyword>
<dbReference type="PANTHER" id="PTHR10127:SF850">
    <property type="entry name" value="METALLOENDOPEPTIDASE"/>
    <property type="match status" value="1"/>
</dbReference>
<evidence type="ECO:0000256" key="1">
    <source>
        <dbReference type="PROSITE-ProRule" id="PRU01211"/>
    </source>
</evidence>
<evidence type="ECO:0000313" key="5">
    <source>
        <dbReference type="Proteomes" id="UP000605733"/>
    </source>
</evidence>
<evidence type="ECO:0000313" key="4">
    <source>
        <dbReference type="EMBL" id="GGG26957.1"/>
    </source>
</evidence>
<dbReference type="InterPro" id="IPR034035">
    <property type="entry name" value="Astacin-like_dom"/>
</dbReference>
<dbReference type="SUPFAM" id="SSF55486">
    <property type="entry name" value="Metalloproteases ('zincins'), catalytic domain"/>
    <property type="match status" value="1"/>
</dbReference>
<feature type="binding site" evidence="1">
    <location>
        <position position="196"/>
    </location>
    <ligand>
        <name>Zn(2+)</name>
        <dbReference type="ChEBI" id="CHEBI:29105"/>
        <note>catalytic</note>
    </ligand>
</feature>
<feature type="domain" description="Peptidase M12A" evidence="3">
    <location>
        <begin position="105"/>
        <end position="295"/>
    </location>
</feature>
<dbReference type="SMART" id="SM00235">
    <property type="entry name" value="ZnMc"/>
    <property type="match status" value="1"/>
</dbReference>
<dbReference type="EMBL" id="BMIX01000001">
    <property type="protein sequence ID" value="GGG26957.1"/>
    <property type="molecule type" value="Genomic_DNA"/>
</dbReference>
<keyword evidence="1" id="KW-0482">Metalloprotease</keyword>
<reference evidence="5" key="1">
    <citation type="journal article" date="2019" name="Int. J. Syst. Evol. Microbiol.">
        <title>The Global Catalogue of Microorganisms (GCM) 10K type strain sequencing project: providing services to taxonomists for standard genome sequencing and annotation.</title>
        <authorList>
            <consortium name="The Broad Institute Genomics Platform"/>
            <consortium name="The Broad Institute Genome Sequencing Center for Infectious Disease"/>
            <person name="Wu L."/>
            <person name="Ma J."/>
        </authorList>
    </citation>
    <scope>NUCLEOTIDE SEQUENCE [LARGE SCALE GENOMIC DNA]</scope>
    <source>
        <strain evidence="5">CGMCC 1.15422</strain>
    </source>
</reference>
<dbReference type="CDD" id="cd04280">
    <property type="entry name" value="ZnMc_astacin_like"/>
    <property type="match status" value="1"/>
</dbReference>
<dbReference type="InterPro" id="IPR001506">
    <property type="entry name" value="Peptidase_M12A"/>
</dbReference>
<dbReference type="PROSITE" id="PS51864">
    <property type="entry name" value="ASTACIN"/>
    <property type="match status" value="1"/>
</dbReference>
<dbReference type="RefSeq" id="WP_011709926.1">
    <property type="nucleotide sequence ID" value="NZ_BMIX01000001.1"/>
</dbReference>
<accession>A0ABQ1WEP3</accession>
<feature type="binding site" evidence="1">
    <location>
        <position position="202"/>
    </location>
    <ligand>
        <name>Zn(2+)</name>
        <dbReference type="ChEBI" id="CHEBI:29105"/>
        <note>catalytic</note>
    </ligand>
</feature>
<dbReference type="Proteomes" id="UP000605733">
    <property type="component" value="Unassembled WGS sequence"/>
</dbReference>
<feature type="binding site" evidence="1">
    <location>
        <position position="192"/>
    </location>
    <ligand>
        <name>Zn(2+)</name>
        <dbReference type="ChEBI" id="CHEBI:29105"/>
        <note>catalytic</note>
    </ligand>
</feature>
<dbReference type="Pfam" id="PF01400">
    <property type="entry name" value="Astacin"/>
    <property type="match status" value="1"/>
</dbReference>
<dbReference type="PANTHER" id="PTHR10127">
    <property type="entry name" value="DISCOIDIN, CUB, EGF, LAMININ , AND ZINC METALLOPROTEASE DOMAIN CONTAINING"/>
    <property type="match status" value="1"/>
</dbReference>
<sequence length="376" mass="42129">MKNLKILLAIPLLAFISCNDENVSDSIAEKNQNQSVFIDEMTEIAFPNEIGVVSEIYFAGRKLSVEELHNKYVYQGDIFLPESNISKTPVDLILEAGQEPVSTNKSVGRTKNFWPDNIVFYEIDPSLPNQQRVSDAISHWESNTAVKFVQRSAESNYVYFTPGGGCSSYVGMVGGRQPITLADGCSTGNTIHEIGHAVGLWHEQSRADREQTISVHFDNILSGREHNFYTYVEAGYDGAEYTAGLDLGSIMMYSPYSFSANGQPTITRKDGSLYSVQRYSLSNGDIEGINVMYPGEVTEPEPTEPEPTEPEPTEPEPTEPEPTEPEPTNPEPEYINGEWYVIEGVMVLRNNDTWFVQKGKNLKEVELINGRWRFVK</sequence>